<evidence type="ECO:0000256" key="5">
    <source>
        <dbReference type="ARBA" id="ARBA00022989"/>
    </source>
</evidence>
<evidence type="ECO:0000256" key="2">
    <source>
        <dbReference type="ARBA" id="ARBA00022448"/>
    </source>
</evidence>
<dbReference type="PANTHER" id="PTHR33281">
    <property type="entry name" value="UPF0187 PROTEIN YNEE"/>
    <property type="match status" value="1"/>
</dbReference>
<evidence type="ECO:0000256" key="9">
    <source>
        <dbReference type="SAM" id="Phobius"/>
    </source>
</evidence>
<dbReference type="AlphaFoldDB" id="A0A9X3XBZ3"/>
<evidence type="ECO:0000256" key="4">
    <source>
        <dbReference type="ARBA" id="ARBA00022692"/>
    </source>
</evidence>
<comment type="caution">
    <text evidence="10">The sequence shown here is derived from an EMBL/GenBank/DDBJ whole genome shotgun (WGS) entry which is preliminary data.</text>
</comment>
<evidence type="ECO:0000256" key="8">
    <source>
        <dbReference type="ARBA" id="ARBA00034708"/>
    </source>
</evidence>
<dbReference type="EMBL" id="JAGTJJ010000025">
    <property type="protein sequence ID" value="MDC3985066.1"/>
    <property type="molecule type" value="Genomic_DNA"/>
</dbReference>
<evidence type="ECO:0000256" key="1">
    <source>
        <dbReference type="ARBA" id="ARBA00004651"/>
    </source>
</evidence>
<comment type="similarity">
    <text evidence="8">Belongs to the anion channel-forming bestrophin (TC 1.A.46) family.</text>
</comment>
<accession>A0A9X3XBZ3</accession>
<keyword evidence="3" id="KW-1003">Cell membrane</keyword>
<evidence type="ECO:0000256" key="7">
    <source>
        <dbReference type="ARBA" id="ARBA00023136"/>
    </source>
</evidence>
<keyword evidence="2" id="KW-0813">Transport</keyword>
<reference evidence="10 11" key="1">
    <citation type="submission" date="2021-04" db="EMBL/GenBank/DDBJ databases">
        <title>Genome analysis of Polyangium sp.</title>
        <authorList>
            <person name="Li Y."/>
            <person name="Wang J."/>
        </authorList>
    </citation>
    <scope>NUCLEOTIDE SEQUENCE [LARGE SCALE GENOMIC DNA]</scope>
    <source>
        <strain evidence="10 11">SDU14</strain>
    </source>
</reference>
<evidence type="ECO:0000313" key="10">
    <source>
        <dbReference type="EMBL" id="MDC3985066.1"/>
    </source>
</evidence>
<comment type="subcellular location">
    <subcellularLocation>
        <location evidence="1">Cell membrane</location>
        <topology evidence="1">Multi-pass membrane protein</topology>
    </subcellularLocation>
</comment>
<feature type="transmembrane region" description="Helical" evidence="9">
    <location>
        <begin position="21"/>
        <end position="41"/>
    </location>
</feature>
<proteinExistence type="inferred from homology"/>
<dbReference type="Pfam" id="PF25539">
    <property type="entry name" value="Bestrophin_2"/>
    <property type="match status" value="1"/>
</dbReference>
<name>A0A9X3XBZ3_9BACT</name>
<dbReference type="InterPro" id="IPR044669">
    <property type="entry name" value="YneE/VCCN1/2-like"/>
</dbReference>
<sequence>MMVAEKRYSWLRLLLKYRGTALARIRGRMAITILLAVGVTVTDLKYGFFHPDLTTIPFTLIGLALSIFLGFRNNTSYDRFWEGRKLWGGLVNTTRTITRQILTLVNEPADRPTDSEAVAAFRQEMVYRIIGYTHALRLHLRDQDRLEELAPFLAATEIDGLRPELNRPTAILQSAAFRLRDAWKRGWIHPYHLSVLEQSLTTLTDLQGGCERIKSTPIPLSYTSLIHQLVAIYCFALPFGIAKTVGVFTPVVVGIVAYAFYGLDAIGDEIENPFGTDANDLPLSGLSRMIEVNLRQRLGETDLPPLLKPKGGLLT</sequence>
<evidence type="ECO:0000256" key="3">
    <source>
        <dbReference type="ARBA" id="ARBA00022475"/>
    </source>
</evidence>
<feature type="transmembrane region" description="Helical" evidence="9">
    <location>
        <begin position="53"/>
        <end position="71"/>
    </location>
</feature>
<feature type="transmembrane region" description="Helical" evidence="9">
    <location>
        <begin position="247"/>
        <end position="266"/>
    </location>
</feature>
<evidence type="ECO:0000313" key="11">
    <source>
        <dbReference type="Proteomes" id="UP001151081"/>
    </source>
</evidence>
<gene>
    <name evidence="10" type="ORF">KEG57_31590</name>
</gene>
<dbReference type="GO" id="GO:0005886">
    <property type="term" value="C:plasma membrane"/>
    <property type="evidence" value="ECO:0007669"/>
    <property type="project" value="UniProtKB-SubCell"/>
</dbReference>
<keyword evidence="5 9" id="KW-1133">Transmembrane helix</keyword>
<feature type="transmembrane region" description="Helical" evidence="9">
    <location>
        <begin position="222"/>
        <end position="241"/>
    </location>
</feature>
<keyword evidence="4 9" id="KW-0812">Transmembrane</keyword>
<keyword evidence="11" id="KW-1185">Reference proteome</keyword>
<dbReference type="RefSeq" id="WP_272422718.1">
    <property type="nucleotide sequence ID" value="NZ_JAGTJJ010000025.1"/>
</dbReference>
<organism evidence="10 11">
    <name type="scientific">Polyangium jinanense</name>
    <dbReference type="NCBI Taxonomy" id="2829994"/>
    <lineage>
        <taxon>Bacteria</taxon>
        <taxon>Pseudomonadati</taxon>
        <taxon>Myxococcota</taxon>
        <taxon>Polyangia</taxon>
        <taxon>Polyangiales</taxon>
        <taxon>Polyangiaceae</taxon>
        <taxon>Polyangium</taxon>
    </lineage>
</organism>
<keyword evidence="7 9" id="KW-0472">Membrane</keyword>
<protein>
    <submittedName>
        <fullName evidence="10">Bestrophin</fullName>
    </submittedName>
</protein>
<keyword evidence="6" id="KW-0406">Ion transport</keyword>
<dbReference type="PANTHER" id="PTHR33281:SF19">
    <property type="entry name" value="VOLTAGE-DEPENDENT ANION CHANNEL-FORMING PROTEIN YNEE"/>
    <property type="match status" value="1"/>
</dbReference>
<dbReference type="Proteomes" id="UP001151081">
    <property type="component" value="Unassembled WGS sequence"/>
</dbReference>
<evidence type="ECO:0000256" key="6">
    <source>
        <dbReference type="ARBA" id="ARBA00023065"/>
    </source>
</evidence>
<dbReference type="GO" id="GO:0005254">
    <property type="term" value="F:chloride channel activity"/>
    <property type="evidence" value="ECO:0007669"/>
    <property type="project" value="InterPro"/>
</dbReference>